<keyword evidence="3" id="KW-1185">Reference proteome</keyword>
<dbReference type="Proteomes" id="UP000324797">
    <property type="component" value="Unassembled WGS sequence"/>
</dbReference>
<organism evidence="2 3">
    <name type="scientific">Bradyrhizobium hipponense</name>
    <dbReference type="NCBI Taxonomy" id="2605638"/>
    <lineage>
        <taxon>Bacteria</taxon>
        <taxon>Pseudomonadati</taxon>
        <taxon>Pseudomonadota</taxon>
        <taxon>Alphaproteobacteria</taxon>
        <taxon>Hyphomicrobiales</taxon>
        <taxon>Nitrobacteraceae</taxon>
        <taxon>Bradyrhizobium</taxon>
    </lineage>
</organism>
<proteinExistence type="predicted"/>
<dbReference type="Gene3D" id="2.130.10.10">
    <property type="entry name" value="YVTN repeat-like/Quinoprotein amine dehydrogenase"/>
    <property type="match status" value="2"/>
</dbReference>
<dbReference type="InterPro" id="IPR019405">
    <property type="entry name" value="Lactonase_7-beta_prop"/>
</dbReference>
<dbReference type="EMBL" id="VSTH01000013">
    <property type="protein sequence ID" value="TYO68124.1"/>
    <property type="molecule type" value="Genomic_DNA"/>
</dbReference>
<protein>
    <submittedName>
        <fullName evidence="2">YncE family protein</fullName>
    </submittedName>
</protein>
<accession>A0A5S4YWA2</accession>
<dbReference type="Pfam" id="PF10282">
    <property type="entry name" value="Lactonase"/>
    <property type="match status" value="1"/>
</dbReference>
<dbReference type="AlphaFoldDB" id="A0A5S4YWA2"/>
<dbReference type="InterPro" id="IPR011048">
    <property type="entry name" value="Haem_d1_sf"/>
</dbReference>
<dbReference type="InterPro" id="IPR051200">
    <property type="entry name" value="Host-pathogen_enzymatic-act"/>
</dbReference>
<dbReference type="InterPro" id="IPR015943">
    <property type="entry name" value="WD40/YVTN_repeat-like_dom_sf"/>
</dbReference>
<feature type="region of interest" description="Disordered" evidence="1">
    <location>
        <begin position="1"/>
        <end position="24"/>
    </location>
</feature>
<reference evidence="2 3" key="1">
    <citation type="submission" date="2019-08" db="EMBL/GenBank/DDBJ databases">
        <title>Bradyrhizobium hipponensis sp. nov., a rhizobium isolated from a Lupinus angustifolius root nodule in Tunisia.</title>
        <authorList>
            <person name="Off K."/>
            <person name="Rejili M."/>
            <person name="Mars M."/>
            <person name="Brachmann A."/>
            <person name="Marin M."/>
        </authorList>
    </citation>
    <scope>NUCLEOTIDE SEQUENCE [LARGE SCALE GENOMIC DNA]</scope>
    <source>
        <strain evidence="3">aSej3</strain>
    </source>
</reference>
<evidence type="ECO:0000313" key="3">
    <source>
        <dbReference type="Proteomes" id="UP000324797"/>
    </source>
</evidence>
<gene>
    <name evidence="2" type="ORF">FXV83_02380</name>
</gene>
<sequence>MPALKAAKYGGGTGSSRNGSGRGEKRIMTLRSSLCVMCLAGIVGSGLAQAGTNDILIGLDSKITYGPEGQMNGAPGNDAVLVLDISEPAKPKIRASLPLANSLLGPPTNLQITPDGKLGLVANSVVHVQDGNSWKPVPDDKLYVIDLTADPPKLIDTITVGRQPSGLSISRKGDLALIANRDGKSVSVVSIQGLTVKTVGEVPLEQQAAAVVFAPDGKRAFVCLNLANKIGVLAIDGQNVTYDKSMDIPSAFNPYNIDITPDGKYVIASNTGAQKNNADAEVIIEATGPHPHVVDVMTPGIGPEGFAIAPDGKTAATPLLLGTAAKDSDWFKTKAGELVLMSIGTDGKLTVTARAPLGGLPEGIAYSPNSDYLYVANYFEKDLQVFQIVSGKLTEVGPRLKLPGQPASMRAPAR</sequence>
<evidence type="ECO:0000313" key="2">
    <source>
        <dbReference type="EMBL" id="TYO68124.1"/>
    </source>
</evidence>
<name>A0A5S4YWA2_9BRAD</name>
<dbReference type="PANTHER" id="PTHR47197:SF3">
    <property type="entry name" value="DIHYDRO-HEME D1 DEHYDROGENASE"/>
    <property type="match status" value="1"/>
</dbReference>
<comment type="caution">
    <text evidence="2">The sequence shown here is derived from an EMBL/GenBank/DDBJ whole genome shotgun (WGS) entry which is preliminary data.</text>
</comment>
<dbReference type="SUPFAM" id="SSF51004">
    <property type="entry name" value="C-terminal (heme d1) domain of cytochrome cd1-nitrite reductase"/>
    <property type="match status" value="1"/>
</dbReference>
<dbReference type="PANTHER" id="PTHR47197">
    <property type="entry name" value="PROTEIN NIRF"/>
    <property type="match status" value="1"/>
</dbReference>
<evidence type="ECO:0000256" key="1">
    <source>
        <dbReference type="SAM" id="MobiDB-lite"/>
    </source>
</evidence>